<proteinExistence type="predicted"/>
<keyword evidence="2" id="KW-1185">Reference proteome</keyword>
<dbReference type="Proteomes" id="UP000049979">
    <property type="component" value="Unassembled WGS sequence"/>
</dbReference>
<dbReference type="OrthoDB" id="2066395at2"/>
<gene>
    <name evidence="1" type="ORF">M72_19071</name>
</gene>
<reference evidence="2" key="1">
    <citation type="submission" date="2015-05" db="EMBL/GenBank/DDBJ databases">
        <authorList>
            <consortium name="Pathogen Informatics"/>
        </authorList>
    </citation>
    <scope>NUCLEOTIDE SEQUENCE [LARGE SCALE GENOMIC DNA]</scope>
    <source>
        <strain evidence="2">M72</strain>
    </source>
</reference>
<dbReference type="AlphaFoldDB" id="A0A0M6W8W1"/>
<dbReference type="STRING" id="301302.ERS852420_01850"/>
<protein>
    <submittedName>
        <fullName evidence="1">Uncharacterized protein</fullName>
    </submittedName>
</protein>
<dbReference type="RefSeq" id="WP_055066729.1">
    <property type="nucleotide sequence ID" value="NZ_CP173697.1"/>
</dbReference>
<name>A0A0M6W8W1_9FIRM</name>
<sequence>MNQKNQLRKNPSRETCESIIRRILMTELTQNGKNRHFRKATDFMSYFESLYPASDALTKQVQRAVQSLHMPKDADGFFIVDKTAAQVEQEQCLGKLFADANVSLHPMEQVETVFLSVPSHMQELLLHTFEQSDLFAGQILTIVRTSNGLLIYTEDKKQLLSLLNRLINQQ</sequence>
<evidence type="ECO:0000313" key="1">
    <source>
        <dbReference type="EMBL" id="CRL31925.1"/>
    </source>
</evidence>
<dbReference type="EMBL" id="CVRR01000003">
    <property type="protein sequence ID" value="CRL31925.1"/>
    <property type="molecule type" value="Genomic_DNA"/>
</dbReference>
<organism evidence="1 2">
    <name type="scientific">Roseburia faecis</name>
    <dbReference type="NCBI Taxonomy" id="301302"/>
    <lineage>
        <taxon>Bacteria</taxon>
        <taxon>Bacillati</taxon>
        <taxon>Bacillota</taxon>
        <taxon>Clostridia</taxon>
        <taxon>Lachnospirales</taxon>
        <taxon>Lachnospiraceae</taxon>
        <taxon>Roseburia</taxon>
    </lineage>
</organism>
<evidence type="ECO:0000313" key="2">
    <source>
        <dbReference type="Proteomes" id="UP000049979"/>
    </source>
</evidence>
<accession>A0A0M6W8W1</accession>